<evidence type="ECO:0000259" key="5">
    <source>
        <dbReference type="PROSITE" id="PS51379"/>
    </source>
</evidence>
<protein>
    <recommendedName>
        <fullName evidence="5">4Fe-4S ferredoxin-type domain-containing protein</fullName>
    </recommendedName>
</protein>
<dbReference type="PROSITE" id="PS00198">
    <property type="entry name" value="4FE4S_FER_1"/>
    <property type="match status" value="1"/>
</dbReference>
<dbReference type="Gene3D" id="3.40.50.360">
    <property type="match status" value="1"/>
</dbReference>
<feature type="domain" description="4Fe-4S ferredoxin-type" evidence="5">
    <location>
        <begin position="198"/>
        <end position="227"/>
    </location>
</feature>
<dbReference type="SUPFAM" id="SSF54862">
    <property type="entry name" value="4Fe-4S ferredoxins"/>
    <property type="match status" value="1"/>
</dbReference>
<evidence type="ECO:0000256" key="2">
    <source>
        <dbReference type="ARBA" id="ARBA00023004"/>
    </source>
</evidence>
<keyword evidence="2" id="KW-0408">Iron</keyword>
<gene>
    <name evidence="6" type="ordered locus">Desor_2153</name>
</gene>
<reference evidence="6 7" key="2">
    <citation type="journal article" date="2012" name="J. Bacteriol.">
        <title>Complete genome sequences of Desulfosporosinus orientis DSM765T, Desulfosporosinus youngiae DSM17734T, Desulfosporosinus meridiei DSM13257T, and Desulfosporosinus acidiphilus DSM22704T.</title>
        <authorList>
            <person name="Pester M."/>
            <person name="Brambilla E."/>
            <person name="Alazard D."/>
            <person name="Rattei T."/>
            <person name="Weinmaier T."/>
            <person name="Han J."/>
            <person name="Lucas S."/>
            <person name="Lapidus A."/>
            <person name="Cheng J.F."/>
            <person name="Goodwin L."/>
            <person name="Pitluck S."/>
            <person name="Peters L."/>
            <person name="Ovchinnikova G."/>
            <person name="Teshima H."/>
            <person name="Detter J.C."/>
            <person name="Han C.S."/>
            <person name="Tapia R."/>
            <person name="Land M.L."/>
            <person name="Hauser L."/>
            <person name="Kyrpides N.C."/>
            <person name="Ivanova N.N."/>
            <person name="Pagani I."/>
            <person name="Huntmann M."/>
            <person name="Wei C.L."/>
            <person name="Davenport K.W."/>
            <person name="Daligault H."/>
            <person name="Chain P.S."/>
            <person name="Chen A."/>
            <person name="Mavromatis K."/>
            <person name="Markowitz V."/>
            <person name="Szeto E."/>
            <person name="Mikhailova N."/>
            <person name="Pati A."/>
            <person name="Wagner M."/>
            <person name="Woyke T."/>
            <person name="Ollivier B."/>
            <person name="Klenk H.P."/>
            <person name="Spring S."/>
            <person name="Loy A."/>
        </authorList>
    </citation>
    <scope>NUCLEOTIDE SEQUENCE [LARGE SCALE GENOMIC DNA]</scope>
    <source>
        <strain evidence="7">ATCC 19365 / DSM 765 / NCIMB 8382 / VKM B-1628</strain>
    </source>
</reference>
<evidence type="ECO:0000256" key="1">
    <source>
        <dbReference type="ARBA" id="ARBA00022723"/>
    </source>
</evidence>
<evidence type="ECO:0000313" key="6">
    <source>
        <dbReference type="EMBL" id="AET67757.1"/>
    </source>
</evidence>
<reference evidence="7" key="1">
    <citation type="submission" date="2011-11" db="EMBL/GenBank/DDBJ databases">
        <title>Complete sequence of Desulfosporosinus orientis DSM 765.</title>
        <authorList>
            <person name="Lucas S."/>
            <person name="Han J."/>
            <person name="Lapidus A."/>
            <person name="Cheng J.-F."/>
            <person name="Goodwin L."/>
            <person name="Pitluck S."/>
            <person name="Peters L."/>
            <person name="Ovchinnikova G."/>
            <person name="Teshima H."/>
            <person name="Detter J.C."/>
            <person name="Han C."/>
            <person name="Tapia R."/>
            <person name="Land M."/>
            <person name="Hauser L."/>
            <person name="Kyrpides N."/>
            <person name="Ivanova N."/>
            <person name="Pagani I."/>
            <person name="Pester M."/>
            <person name="Spring S."/>
            <person name="Ollivier B."/>
            <person name="Rattei T."/>
            <person name="Klenk H.-P."/>
            <person name="Wagner M."/>
            <person name="Loy A."/>
            <person name="Woyke T."/>
        </authorList>
    </citation>
    <scope>NUCLEOTIDE SEQUENCE [LARGE SCALE GENOMIC DNA]</scope>
    <source>
        <strain evidence="7">ATCC 19365 / DSM 765 / NCIMB 8382 / VKM B-1628</strain>
    </source>
</reference>
<evidence type="ECO:0000256" key="4">
    <source>
        <dbReference type="SAM" id="Phobius"/>
    </source>
</evidence>
<keyword evidence="4" id="KW-1133">Transmembrane helix</keyword>
<dbReference type="Gene3D" id="3.30.70.20">
    <property type="match status" value="1"/>
</dbReference>
<keyword evidence="1" id="KW-0479">Metal-binding</keyword>
<dbReference type="STRING" id="768706.Desor_2153"/>
<keyword evidence="3" id="KW-0411">Iron-sulfur</keyword>
<dbReference type="NCBIfam" id="NF038196">
    <property type="entry name" value="ferrodoxin_EFR1"/>
    <property type="match status" value="1"/>
</dbReference>
<keyword evidence="7" id="KW-1185">Reference proteome</keyword>
<dbReference type="SUPFAM" id="SSF52218">
    <property type="entry name" value="Flavoproteins"/>
    <property type="match status" value="1"/>
</dbReference>
<feature type="domain" description="4Fe-4S ferredoxin-type" evidence="5">
    <location>
        <begin position="230"/>
        <end position="258"/>
    </location>
</feature>
<feature type="transmembrane region" description="Helical" evidence="4">
    <location>
        <begin position="298"/>
        <end position="316"/>
    </location>
</feature>
<feature type="transmembrane region" description="Helical" evidence="4">
    <location>
        <begin position="173"/>
        <end position="192"/>
    </location>
</feature>
<organism evidence="6 7">
    <name type="scientific">Desulfosporosinus orientis (strain ATCC 19365 / DSM 765 / NCIMB 8382 / VKM B-1628 / Singapore I)</name>
    <name type="common">Desulfotomaculum orientis</name>
    <dbReference type="NCBI Taxonomy" id="768706"/>
    <lineage>
        <taxon>Bacteria</taxon>
        <taxon>Bacillati</taxon>
        <taxon>Bacillota</taxon>
        <taxon>Clostridia</taxon>
        <taxon>Eubacteriales</taxon>
        <taxon>Desulfitobacteriaceae</taxon>
        <taxon>Desulfosporosinus</taxon>
    </lineage>
</organism>
<dbReference type="GO" id="GO:0051536">
    <property type="term" value="F:iron-sulfur cluster binding"/>
    <property type="evidence" value="ECO:0007669"/>
    <property type="project" value="UniProtKB-KW"/>
</dbReference>
<dbReference type="PATRIC" id="fig|768706.3.peg.2169"/>
<dbReference type="Pfam" id="PF13237">
    <property type="entry name" value="Fer4_10"/>
    <property type="match status" value="1"/>
</dbReference>
<sequence>MYKSCEIFFMSGTGNSYRTATWMAETAKNRGIKSRLHQIFKDSDDKEEGTDLIGVVFPTHGFTAPWQVIRFTIKLPPGKGKHAFVAATRAGTRVASIPLPGMEGTAGYLIALLLMVKGYIVRGVMGLDMPSNWMSLHWGLNPENSMFIIRRAKIKADSFMETILAGNRKFKGILSLLLGLILSPISLAYLFIGRFFFAKLFFASGSCTGCGLCAKSCPIGAIKMTGGNKPRPYWTFSCESCMRCMGYCPNKAVESSHSFAIVLYFIASLPVSLYVLKSMRKFIPIEHCLFFFKITFDYIYKLISFFVAYLILSWLIRIPLFNKLCTYTTFTHLYRRYHEPDTALKDMELEEYSYDSPQKHKDG</sequence>
<dbReference type="AlphaFoldDB" id="G7W8P7"/>
<accession>G7W8P7</accession>
<feature type="transmembrane region" description="Helical" evidence="4">
    <location>
        <begin position="259"/>
        <end position="277"/>
    </location>
</feature>
<name>G7W8P7_DESOD</name>
<dbReference type="KEGG" id="dor:Desor_2153"/>
<dbReference type="EMBL" id="CP003108">
    <property type="protein sequence ID" value="AET67757.1"/>
    <property type="molecule type" value="Genomic_DNA"/>
</dbReference>
<dbReference type="GO" id="GO:0046872">
    <property type="term" value="F:metal ion binding"/>
    <property type="evidence" value="ECO:0007669"/>
    <property type="project" value="UniProtKB-KW"/>
</dbReference>
<evidence type="ECO:0000313" key="7">
    <source>
        <dbReference type="Proteomes" id="UP000006346"/>
    </source>
</evidence>
<dbReference type="InterPro" id="IPR017900">
    <property type="entry name" value="4Fe4S_Fe_S_CS"/>
</dbReference>
<keyword evidence="4" id="KW-0812">Transmembrane</keyword>
<feature type="transmembrane region" description="Helical" evidence="4">
    <location>
        <begin position="106"/>
        <end position="125"/>
    </location>
</feature>
<dbReference type="PROSITE" id="PS51379">
    <property type="entry name" value="4FE4S_FER_2"/>
    <property type="match status" value="2"/>
</dbReference>
<dbReference type="eggNOG" id="COG1146">
    <property type="taxonomic scope" value="Bacteria"/>
</dbReference>
<dbReference type="InterPro" id="IPR029039">
    <property type="entry name" value="Flavoprotein-like_sf"/>
</dbReference>
<dbReference type="InterPro" id="IPR017896">
    <property type="entry name" value="4Fe4S_Fe-S-bd"/>
</dbReference>
<evidence type="ECO:0000256" key="3">
    <source>
        <dbReference type="ARBA" id="ARBA00023014"/>
    </source>
</evidence>
<dbReference type="HOGENOM" id="CLU_068049_1_0_9"/>
<keyword evidence="4" id="KW-0472">Membrane</keyword>
<dbReference type="InterPro" id="IPR047964">
    <property type="entry name" value="EFR1-like"/>
</dbReference>
<proteinExistence type="predicted"/>
<dbReference type="Proteomes" id="UP000006346">
    <property type="component" value="Chromosome"/>
</dbReference>